<dbReference type="InterPro" id="IPR018170">
    <property type="entry name" value="Aldo/ket_reductase_CS"/>
</dbReference>
<feature type="site" description="Lowers pKa of active site Tyr" evidence="6">
    <location>
        <position position="78"/>
    </location>
</feature>
<comment type="similarity">
    <text evidence="1">Belongs to the aldo/keto reductase family.</text>
</comment>
<feature type="active site" description="Proton donor" evidence="4">
    <location>
        <position position="53"/>
    </location>
</feature>
<feature type="binding site" evidence="5">
    <location>
        <position position="111"/>
    </location>
    <ligand>
        <name>substrate</name>
    </ligand>
</feature>
<accession>A0A2S5G8K3</accession>
<dbReference type="PROSITE" id="PS00798">
    <property type="entry name" value="ALDOKETO_REDUCTASE_1"/>
    <property type="match status" value="1"/>
</dbReference>
<dbReference type="PROSITE" id="PS00063">
    <property type="entry name" value="ALDOKETO_REDUCTASE_3"/>
    <property type="match status" value="1"/>
</dbReference>
<evidence type="ECO:0000256" key="3">
    <source>
        <dbReference type="ARBA" id="ARBA00023002"/>
    </source>
</evidence>
<dbReference type="CDD" id="cd19132">
    <property type="entry name" value="AKR_AKR5D1_E1"/>
    <property type="match status" value="1"/>
</dbReference>
<dbReference type="InterPro" id="IPR023210">
    <property type="entry name" value="NADP_OxRdtase_dom"/>
</dbReference>
<name>A0A2S5G8K3_9BACL</name>
<dbReference type="PRINTS" id="PR00069">
    <property type="entry name" value="ALDKETRDTASE"/>
</dbReference>
<dbReference type="InterPro" id="IPR036812">
    <property type="entry name" value="NAD(P)_OxRdtase_dom_sf"/>
</dbReference>
<dbReference type="PANTHER" id="PTHR43827:SF3">
    <property type="entry name" value="NADP-DEPENDENT OXIDOREDUCTASE DOMAIN-CONTAINING PROTEIN"/>
    <property type="match status" value="1"/>
</dbReference>
<dbReference type="Proteomes" id="UP000239047">
    <property type="component" value="Unassembled WGS sequence"/>
</dbReference>
<dbReference type="PIRSF" id="PIRSF000097">
    <property type="entry name" value="AKR"/>
    <property type="match status" value="1"/>
</dbReference>
<evidence type="ECO:0000256" key="4">
    <source>
        <dbReference type="PIRSR" id="PIRSR000097-1"/>
    </source>
</evidence>
<organism evidence="8 9">
    <name type="scientific">Jeotgalibacillus proteolyticus</name>
    <dbReference type="NCBI Taxonomy" id="2082395"/>
    <lineage>
        <taxon>Bacteria</taxon>
        <taxon>Bacillati</taxon>
        <taxon>Bacillota</taxon>
        <taxon>Bacilli</taxon>
        <taxon>Bacillales</taxon>
        <taxon>Caryophanaceae</taxon>
        <taxon>Jeotgalibacillus</taxon>
    </lineage>
</organism>
<keyword evidence="2" id="KW-0521">NADP</keyword>
<proteinExistence type="inferred from homology"/>
<comment type="caution">
    <text evidence="8">The sequence shown here is derived from an EMBL/GenBank/DDBJ whole genome shotgun (WGS) entry which is preliminary data.</text>
</comment>
<evidence type="ECO:0000313" key="9">
    <source>
        <dbReference type="Proteomes" id="UP000239047"/>
    </source>
</evidence>
<dbReference type="PROSITE" id="PS00062">
    <property type="entry name" value="ALDOKETO_REDUCTASE_2"/>
    <property type="match status" value="1"/>
</dbReference>
<gene>
    <name evidence="8" type="ORF">C4B60_16170</name>
</gene>
<dbReference type="SUPFAM" id="SSF51430">
    <property type="entry name" value="NAD(P)-linked oxidoreductase"/>
    <property type="match status" value="1"/>
</dbReference>
<evidence type="ECO:0000259" key="7">
    <source>
        <dbReference type="Pfam" id="PF00248"/>
    </source>
</evidence>
<dbReference type="OrthoDB" id="9804790at2"/>
<dbReference type="Gene3D" id="3.20.20.100">
    <property type="entry name" value="NADP-dependent oxidoreductase domain"/>
    <property type="match status" value="1"/>
</dbReference>
<evidence type="ECO:0000256" key="2">
    <source>
        <dbReference type="ARBA" id="ARBA00022857"/>
    </source>
</evidence>
<dbReference type="AlphaFoldDB" id="A0A2S5G8K3"/>
<evidence type="ECO:0000256" key="1">
    <source>
        <dbReference type="ARBA" id="ARBA00007905"/>
    </source>
</evidence>
<dbReference type="Pfam" id="PF00248">
    <property type="entry name" value="Aldo_ket_red"/>
    <property type="match status" value="1"/>
</dbReference>
<keyword evidence="3" id="KW-0560">Oxidoreductase</keyword>
<protein>
    <submittedName>
        <fullName evidence="8">2,5-diketo-D-gluconic acid reductase</fullName>
    </submittedName>
</protein>
<dbReference type="FunFam" id="3.20.20.100:FF:000015">
    <property type="entry name" value="Oxidoreductase, aldo/keto reductase family"/>
    <property type="match status" value="1"/>
</dbReference>
<evidence type="ECO:0000313" key="8">
    <source>
        <dbReference type="EMBL" id="PPA69332.1"/>
    </source>
</evidence>
<evidence type="ECO:0000256" key="6">
    <source>
        <dbReference type="PIRSR" id="PIRSR000097-3"/>
    </source>
</evidence>
<dbReference type="InterPro" id="IPR020471">
    <property type="entry name" value="AKR"/>
</dbReference>
<sequence length="281" mass="32451">MIETSIPAWKMHDGYSIPSVGFGTHSLKGERGVKAISSAIENGFRLLDTAIRYDNEGTVGEAVRRSGVPREELFLTSKLRAQYYQFDEALEMIEESLLRAGLEYWDLFLLHWPNPKQDQYVEAWKALIQAQKNGWVRSIGVCNFMPEHLDRLVEETGVKPVINQIELHPYFSQEEQRAYDSSHDILTQAWSPLGRAGDVLQDEVLRKIAEEKDKSVGQIILRWIYQLDTVSIPRSSNPERQKQNLSIFDFELNAEEMEKINGLTKVNGRMNDQDPREYEEF</sequence>
<feature type="domain" description="NADP-dependent oxidoreductase" evidence="7">
    <location>
        <begin position="21"/>
        <end position="263"/>
    </location>
</feature>
<dbReference type="PANTHER" id="PTHR43827">
    <property type="entry name" value="2,5-DIKETO-D-GLUCONIC ACID REDUCTASE"/>
    <property type="match status" value="1"/>
</dbReference>
<dbReference type="GO" id="GO:0016616">
    <property type="term" value="F:oxidoreductase activity, acting on the CH-OH group of donors, NAD or NADP as acceptor"/>
    <property type="evidence" value="ECO:0007669"/>
    <property type="project" value="UniProtKB-ARBA"/>
</dbReference>
<keyword evidence="9" id="KW-1185">Reference proteome</keyword>
<dbReference type="EMBL" id="PREZ01000006">
    <property type="protein sequence ID" value="PPA69332.1"/>
    <property type="molecule type" value="Genomic_DNA"/>
</dbReference>
<evidence type="ECO:0000256" key="5">
    <source>
        <dbReference type="PIRSR" id="PIRSR000097-2"/>
    </source>
</evidence>
<reference evidence="8 9" key="1">
    <citation type="submission" date="2018-02" db="EMBL/GenBank/DDBJ databases">
        <title>Jeotgalibacillus proteolyticum sp. nov. a protease producing bacterium isolated from ocean sediments of Laizhou Bay.</title>
        <authorList>
            <person name="Li Y."/>
        </authorList>
    </citation>
    <scope>NUCLEOTIDE SEQUENCE [LARGE SCALE GENOMIC DNA]</scope>
    <source>
        <strain evidence="8 9">22-7</strain>
    </source>
</reference>
<dbReference type="RefSeq" id="WP_104059070.1">
    <property type="nucleotide sequence ID" value="NZ_PREZ01000006.1"/>
</dbReference>